<evidence type="ECO:0000313" key="3">
    <source>
        <dbReference type="Proteomes" id="UP001056384"/>
    </source>
</evidence>
<proteinExistence type="predicted"/>
<evidence type="ECO:0000256" key="1">
    <source>
        <dbReference type="SAM" id="MobiDB-lite"/>
    </source>
</evidence>
<dbReference type="EMBL" id="CP099420">
    <property type="protein sequence ID" value="USW50684.1"/>
    <property type="molecule type" value="Genomic_DNA"/>
</dbReference>
<keyword evidence="3" id="KW-1185">Reference proteome</keyword>
<protein>
    <submittedName>
        <fullName evidence="2">Uncharacterized protein</fullName>
    </submittedName>
</protein>
<feature type="compositionally biased region" description="Basic and acidic residues" evidence="1">
    <location>
        <begin position="81"/>
        <end position="107"/>
    </location>
</feature>
<reference evidence="2" key="1">
    <citation type="submission" date="2022-06" db="EMBL/GenBank/DDBJ databases">
        <title>Complete genome sequences of two strains of the flax pathogen Septoria linicola.</title>
        <authorList>
            <person name="Lapalu N."/>
            <person name="Simon A."/>
            <person name="Demenou B."/>
            <person name="Paumier D."/>
            <person name="Guillot M.-P."/>
            <person name="Gout L."/>
            <person name="Valade R."/>
        </authorList>
    </citation>
    <scope>NUCLEOTIDE SEQUENCE</scope>
    <source>
        <strain evidence="2">SE15195</strain>
    </source>
</reference>
<dbReference type="Proteomes" id="UP001056384">
    <property type="component" value="Chromosome 3"/>
</dbReference>
<organism evidence="2 3">
    <name type="scientific">Septoria linicola</name>
    <dbReference type="NCBI Taxonomy" id="215465"/>
    <lineage>
        <taxon>Eukaryota</taxon>
        <taxon>Fungi</taxon>
        <taxon>Dikarya</taxon>
        <taxon>Ascomycota</taxon>
        <taxon>Pezizomycotina</taxon>
        <taxon>Dothideomycetes</taxon>
        <taxon>Dothideomycetidae</taxon>
        <taxon>Mycosphaerellales</taxon>
        <taxon>Mycosphaerellaceae</taxon>
        <taxon>Septoria</taxon>
    </lineage>
</organism>
<evidence type="ECO:0000313" key="2">
    <source>
        <dbReference type="EMBL" id="USW50684.1"/>
    </source>
</evidence>
<feature type="compositionally biased region" description="Basic and acidic residues" evidence="1">
    <location>
        <begin position="196"/>
        <end position="219"/>
    </location>
</feature>
<gene>
    <name evidence="2" type="ORF">Slin15195_G040030</name>
</gene>
<feature type="compositionally biased region" description="Polar residues" evidence="1">
    <location>
        <begin position="111"/>
        <end position="126"/>
    </location>
</feature>
<sequence length="380" mass="42970">MNSEHDADLFGEELDYEQIWRDRYHQSCEQYEELLAISEGWVKKLSSDNDELQRQLREAPAVFAALRSKVPSQEPEETPLQEDRTSHAAESRASRDDHPAAAEKKSGETIPPSTTLRKPATSQATNPPFGMKSSSRDWWRHSASEKRKRSDETTPDEQPPLKKPLFFSSTSAPTTPPASKKPTFGPANFFSKPASQRREEASRAAERERLAQEEREQSRRARARRSANQRPPRPATSPPFGNASSEHSEEEAWAHFAHSVTIWHATAMLLFRNKSTMTMFPTPPHFQCVREACKANKLVMGLVCECDIERAFEVLVEQREGAVGKVEFLKRQRAEFHPDRFAGVGKGNGEKERVQKCAKEVFVVVERLYKEAVGRAGGLV</sequence>
<dbReference type="AlphaFoldDB" id="A0A9Q9EI38"/>
<feature type="compositionally biased region" description="Basic and acidic residues" evidence="1">
    <location>
        <begin position="134"/>
        <end position="152"/>
    </location>
</feature>
<feature type="compositionally biased region" description="Low complexity" evidence="1">
    <location>
        <begin position="168"/>
        <end position="183"/>
    </location>
</feature>
<accession>A0A9Q9EI38</accession>
<name>A0A9Q9EI38_9PEZI</name>
<feature type="region of interest" description="Disordered" evidence="1">
    <location>
        <begin position="66"/>
        <end position="248"/>
    </location>
</feature>